<reference evidence="2" key="2">
    <citation type="submission" date="2023-05" db="EMBL/GenBank/DDBJ databases">
        <authorList>
            <consortium name="Lawrence Berkeley National Laboratory"/>
            <person name="Steindorff A."/>
            <person name="Hensen N."/>
            <person name="Bonometti L."/>
            <person name="Westerberg I."/>
            <person name="Brannstrom I.O."/>
            <person name="Guillou S."/>
            <person name="Cros-Aarteil S."/>
            <person name="Calhoun S."/>
            <person name="Haridas S."/>
            <person name="Kuo A."/>
            <person name="Mondo S."/>
            <person name="Pangilinan J."/>
            <person name="Riley R."/>
            <person name="Labutti K."/>
            <person name="Andreopoulos B."/>
            <person name="Lipzen A."/>
            <person name="Chen C."/>
            <person name="Yanf M."/>
            <person name="Daum C."/>
            <person name="Ng V."/>
            <person name="Clum A."/>
            <person name="Ohm R."/>
            <person name="Martin F."/>
            <person name="Silar P."/>
            <person name="Natvig D."/>
            <person name="Lalanne C."/>
            <person name="Gautier V."/>
            <person name="Ament-Velasquez S.L."/>
            <person name="Kruys A."/>
            <person name="Hutchinson M.I."/>
            <person name="Powell A.J."/>
            <person name="Barry K."/>
            <person name="Miller A.N."/>
            <person name="Grigoriev I.V."/>
            <person name="Debuchy R."/>
            <person name="Gladieux P."/>
            <person name="Thoren M.H."/>
            <person name="Johannesson H."/>
        </authorList>
    </citation>
    <scope>NUCLEOTIDE SEQUENCE</scope>
    <source>
        <strain evidence="2">CBS 892.96</strain>
    </source>
</reference>
<keyword evidence="3" id="KW-1185">Reference proteome</keyword>
<dbReference type="SUPFAM" id="SSF56112">
    <property type="entry name" value="Protein kinase-like (PK-like)"/>
    <property type="match status" value="1"/>
</dbReference>
<protein>
    <recommendedName>
        <fullName evidence="1">Aminoglycoside phosphotransferase domain-containing protein</fullName>
    </recommendedName>
</protein>
<dbReference type="AlphaFoldDB" id="A0AAN6VXU3"/>
<evidence type="ECO:0000313" key="3">
    <source>
        <dbReference type="Proteomes" id="UP001302321"/>
    </source>
</evidence>
<feature type="domain" description="Aminoglycoside phosphotransferase" evidence="1">
    <location>
        <begin position="82"/>
        <end position="278"/>
    </location>
</feature>
<dbReference type="InterPro" id="IPR051678">
    <property type="entry name" value="AGP_Transferase"/>
</dbReference>
<organism evidence="2 3">
    <name type="scientific">Triangularia setosa</name>
    <dbReference type="NCBI Taxonomy" id="2587417"/>
    <lineage>
        <taxon>Eukaryota</taxon>
        <taxon>Fungi</taxon>
        <taxon>Dikarya</taxon>
        <taxon>Ascomycota</taxon>
        <taxon>Pezizomycotina</taxon>
        <taxon>Sordariomycetes</taxon>
        <taxon>Sordariomycetidae</taxon>
        <taxon>Sordariales</taxon>
        <taxon>Podosporaceae</taxon>
        <taxon>Triangularia</taxon>
    </lineage>
</organism>
<comment type="caution">
    <text evidence="2">The sequence shown here is derived from an EMBL/GenBank/DDBJ whole genome shotgun (WGS) entry which is preliminary data.</text>
</comment>
<evidence type="ECO:0000313" key="2">
    <source>
        <dbReference type="EMBL" id="KAK4171320.1"/>
    </source>
</evidence>
<accession>A0AAN6VXU3</accession>
<dbReference type="Gene3D" id="3.90.1200.10">
    <property type="match status" value="1"/>
</dbReference>
<name>A0AAN6VXU3_9PEZI</name>
<dbReference type="Pfam" id="PF01636">
    <property type="entry name" value="APH"/>
    <property type="match status" value="1"/>
</dbReference>
<proteinExistence type="predicted"/>
<dbReference type="PANTHER" id="PTHR21310">
    <property type="entry name" value="AMINOGLYCOSIDE PHOSPHOTRANSFERASE-RELATED-RELATED"/>
    <property type="match status" value="1"/>
</dbReference>
<sequence>MTAPSHNHANYQARLDYIRGLLGDHFGLSNENIAETKITPIQYEADFPFKYNNFVYRLEFPVDISDDGLELPGCVPIPAGARAFIMRLSNADAEGMYQETRVQNEVAILTLASAALRHIKPNIVPRVFGWGSASQGRLGWILQDLMPGVPLDNVFSPTASLEQKTAVLRQMAAILKALQDYPLPKSIQGWGGLTFDSNGAIVSAPMPSVGAGPWSSLENSYRGRLKAALDKADKNPYLKGWRPNGIRDRVDDFIERGLSAQFSDLTSSHDRAIIHADFSKSFVQCNLPSANLKIKASDNLLHDPATGLVTALLDYDFSTILHPAYEFFRSFGPNGGRFTGWIADSDPEGQELLELRRAKLTGKFPSPLPTPRETPNGPGVDWELAQAWENELQRINVKRPSTIQGIDKLADVDELLGSLTPWRLINTDFLRMNTDEGQRMALRRMGEEQLVAVLDHLGF</sequence>
<dbReference type="EMBL" id="MU866586">
    <property type="protein sequence ID" value="KAK4171320.1"/>
    <property type="molecule type" value="Genomic_DNA"/>
</dbReference>
<gene>
    <name evidence="2" type="ORF">QBC36DRAFT_340190</name>
</gene>
<evidence type="ECO:0000259" key="1">
    <source>
        <dbReference type="Pfam" id="PF01636"/>
    </source>
</evidence>
<dbReference type="PANTHER" id="PTHR21310:SF15">
    <property type="entry name" value="AMINOGLYCOSIDE PHOSPHOTRANSFERASE DOMAIN-CONTAINING PROTEIN"/>
    <property type="match status" value="1"/>
</dbReference>
<dbReference type="InterPro" id="IPR002575">
    <property type="entry name" value="Aminoglycoside_PTrfase"/>
</dbReference>
<dbReference type="Proteomes" id="UP001302321">
    <property type="component" value="Unassembled WGS sequence"/>
</dbReference>
<dbReference type="InterPro" id="IPR011009">
    <property type="entry name" value="Kinase-like_dom_sf"/>
</dbReference>
<reference evidence="2" key="1">
    <citation type="journal article" date="2023" name="Mol. Phylogenet. Evol.">
        <title>Genome-scale phylogeny and comparative genomics of the fungal order Sordariales.</title>
        <authorList>
            <person name="Hensen N."/>
            <person name="Bonometti L."/>
            <person name="Westerberg I."/>
            <person name="Brannstrom I.O."/>
            <person name="Guillou S."/>
            <person name="Cros-Aarteil S."/>
            <person name="Calhoun S."/>
            <person name="Haridas S."/>
            <person name="Kuo A."/>
            <person name="Mondo S."/>
            <person name="Pangilinan J."/>
            <person name="Riley R."/>
            <person name="LaButti K."/>
            <person name="Andreopoulos B."/>
            <person name="Lipzen A."/>
            <person name="Chen C."/>
            <person name="Yan M."/>
            <person name="Daum C."/>
            <person name="Ng V."/>
            <person name="Clum A."/>
            <person name="Steindorff A."/>
            <person name="Ohm R.A."/>
            <person name="Martin F."/>
            <person name="Silar P."/>
            <person name="Natvig D.O."/>
            <person name="Lalanne C."/>
            <person name="Gautier V."/>
            <person name="Ament-Velasquez S.L."/>
            <person name="Kruys A."/>
            <person name="Hutchinson M.I."/>
            <person name="Powell A.J."/>
            <person name="Barry K."/>
            <person name="Miller A.N."/>
            <person name="Grigoriev I.V."/>
            <person name="Debuchy R."/>
            <person name="Gladieux P."/>
            <person name="Hiltunen Thoren M."/>
            <person name="Johannesson H."/>
        </authorList>
    </citation>
    <scope>NUCLEOTIDE SEQUENCE</scope>
    <source>
        <strain evidence="2">CBS 892.96</strain>
    </source>
</reference>